<keyword evidence="1" id="KW-1133">Transmembrane helix</keyword>
<evidence type="ECO:0000256" key="1">
    <source>
        <dbReference type="SAM" id="Phobius"/>
    </source>
</evidence>
<evidence type="ECO:0000313" key="2">
    <source>
        <dbReference type="EMBL" id="NEW33581.1"/>
    </source>
</evidence>
<gene>
    <name evidence="2" type="ORF">GV791_13550</name>
</gene>
<protein>
    <submittedName>
        <fullName evidence="2">Uncharacterized protein</fullName>
    </submittedName>
</protein>
<dbReference type="EMBL" id="JAAGVB010000018">
    <property type="protein sequence ID" value="NEW33581.1"/>
    <property type="molecule type" value="Genomic_DNA"/>
</dbReference>
<accession>A0A6P1CLW6</accession>
<feature type="transmembrane region" description="Helical" evidence="1">
    <location>
        <begin position="95"/>
        <end position="114"/>
    </location>
</feature>
<dbReference type="Proteomes" id="UP000471166">
    <property type="component" value="Unassembled WGS sequence"/>
</dbReference>
<dbReference type="AlphaFoldDB" id="A0A6P1CLW6"/>
<comment type="caution">
    <text evidence="2">The sequence shown here is derived from an EMBL/GenBank/DDBJ whole genome shotgun (WGS) entry which is preliminary data.</text>
</comment>
<evidence type="ECO:0000313" key="3">
    <source>
        <dbReference type="Proteomes" id="UP000471166"/>
    </source>
</evidence>
<organism evidence="2 3">
    <name type="scientific">Nocardia cyriacigeorgica</name>
    <dbReference type="NCBI Taxonomy" id="135487"/>
    <lineage>
        <taxon>Bacteria</taxon>
        <taxon>Bacillati</taxon>
        <taxon>Actinomycetota</taxon>
        <taxon>Actinomycetes</taxon>
        <taxon>Mycobacteriales</taxon>
        <taxon>Nocardiaceae</taxon>
        <taxon>Nocardia</taxon>
    </lineage>
</organism>
<sequence>MCSSGPAAASLRGAFVGSACGAVSIAAHAVGGGAVAPGSSSVTLLLAACALIGVLTRALPLRPGLAQVMVLLTAGQAVGHLALTAGPGHQHGSHSAALMLATHLIAIPIGAVLIRGAELAARRAVSRVHRAVARLCAALLAPPPWAPNCLVAGTDPLIPPRPLLTSGCGTRGPPALAW</sequence>
<dbReference type="RefSeq" id="WP_148280668.1">
    <property type="nucleotide sequence ID" value="NZ_AP026975.1"/>
</dbReference>
<keyword evidence="1" id="KW-0472">Membrane</keyword>
<feature type="transmembrane region" description="Helical" evidence="1">
    <location>
        <begin position="39"/>
        <end position="58"/>
    </location>
</feature>
<reference evidence="2 3" key="1">
    <citation type="submission" date="2020-01" db="EMBL/GenBank/DDBJ databases">
        <title>Genetics and antimicrobial susceptibilities of Nocardia species isolated from the soil; a comparison with species isolated from humans.</title>
        <authorList>
            <person name="Carrasco G."/>
            <person name="Monzon S."/>
            <person name="Sansegundo M."/>
            <person name="Garcia E."/>
            <person name="Garrido N."/>
            <person name="Medina M.J."/>
            <person name="Villalon P."/>
            <person name="Ramirez-Arocha A.C."/>
            <person name="Jimenez P."/>
            <person name="Cuesta I."/>
            <person name="Valdezate S."/>
        </authorList>
    </citation>
    <scope>NUCLEOTIDE SEQUENCE [LARGE SCALE GENOMIC DNA]</scope>
    <source>
        <strain evidence="2 3">CNM20110626</strain>
    </source>
</reference>
<feature type="transmembrane region" description="Helical" evidence="1">
    <location>
        <begin position="65"/>
        <end position="83"/>
    </location>
</feature>
<name>A0A6P1CLW6_9NOCA</name>
<keyword evidence="1" id="KW-0812">Transmembrane</keyword>
<proteinExistence type="predicted"/>